<dbReference type="EMBL" id="LCTV02000008">
    <property type="protein sequence ID" value="PRQ73421.1"/>
    <property type="molecule type" value="Genomic_DNA"/>
</dbReference>
<evidence type="ECO:0000256" key="1">
    <source>
        <dbReference type="SAM" id="MobiDB-lite"/>
    </source>
</evidence>
<organism evidence="2 3">
    <name type="scientific">Rhodotorula toruloides</name>
    <name type="common">Yeast</name>
    <name type="synonym">Rhodosporidium toruloides</name>
    <dbReference type="NCBI Taxonomy" id="5286"/>
    <lineage>
        <taxon>Eukaryota</taxon>
        <taxon>Fungi</taxon>
        <taxon>Dikarya</taxon>
        <taxon>Basidiomycota</taxon>
        <taxon>Pucciniomycotina</taxon>
        <taxon>Microbotryomycetes</taxon>
        <taxon>Sporidiobolales</taxon>
        <taxon>Sporidiobolaceae</taxon>
        <taxon>Rhodotorula</taxon>
    </lineage>
</organism>
<evidence type="ECO:0000313" key="3">
    <source>
        <dbReference type="Proteomes" id="UP000239560"/>
    </source>
</evidence>
<sequence length="157" mass="17633">MPDASQVVQHAAAATATSMPYLPLIPSHLPVELVAASLKQPTKSHSHAHHHHEHRPRCTLDSEDEKFDSIFVNLRCPLHLRRVADLLHQQSFPRNYTTHVRCPKHGIVHDPALALPERNSRETSSFESSCSSIKSTRSLKVCLRGSKVVKSQRLTRC</sequence>
<comment type="caution">
    <text evidence="2">The sequence shown here is derived from an EMBL/GenBank/DDBJ whole genome shotgun (WGS) entry which is preliminary data.</text>
</comment>
<gene>
    <name evidence="2" type="ORF">AAT19DRAFT_16174</name>
</gene>
<protein>
    <submittedName>
        <fullName evidence="2">Uncharacterized protein</fullName>
    </submittedName>
</protein>
<feature type="region of interest" description="Disordered" evidence="1">
    <location>
        <begin position="38"/>
        <end position="59"/>
    </location>
</feature>
<evidence type="ECO:0000313" key="2">
    <source>
        <dbReference type="EMBL" id="PRQ73421.1"/>
    </source>
</evidence>
<dbReference type="OrthoDB" id="2529419at2759"/>
<reference evidence="2 3" key="1">
    <citation type="journal article" date="2018" name="Elife">
        <title>Functional genomics of lipid metabolism in the oleaginous yeast Rhodosporidium toruloides.</title>
        <authorList>
            <person name="Coradetti S.T."/>
            <person name="Pinel D."/>
            <person name="Geiselman G."/>
            <person name="Ito M."/>
            <person name="Mondo S."/>
            <person name="Reilly M.C."/>
            <person name="Cheng Y.F."/>
            <person name="Bauer S."/>
            <person name="Grigoriev I."/>
            <person name="Gladden J.M."/>
            <person name="Simmons B.A."/>
            <person name="Brem R."/>
            <person name="Arkin A.P."/>
            <person name="Skerker J.M."/>
        </authorList>
    </citation>
    <scope>NUCLEOTIDE SEQUENCE [LARGE SCALE GENOMIC DNA]</scope>
    <source>
        <strain evidence="2 3">NBRC 0880</strain>
    </source>
</reference>
<feature type="compositionally biased region" description="Basic residues" evidence="1">
    <location>
        <begin position="42"/>
        <end position="57"/>
    </location>
</feature>
<accession>A0A2T0A5X5</accession>
<dbReference type="AlphaFoldDB" id="A0A2T0A5X5"/>
<proteinExistence type="predicted"/>
<dbReference type="Proteomes" id="UP000239560">
    <property type="component" value="Unassembled WGS sequence"/>
</dbReference>
<name>A0A2T0A5X5_RHOTO</name>